<organism evidence="1 2">
    <name type="scientific">Chelonoidis abingdonii</name>
    <name type="common">Abingdon island giant tortoise</name>
    <name type="synonym">Testudo abingdonii</name>
    <dbReference type="NCBI Taxonomy" id="106734"/>
    <lineage>
        <taxon>Eukaryota</taxon>
        <taxon>Metazoa</taxon>
        <taxon>Chordata</taxon>
        <taxon>Craniata</taxon>
        <taxon>Vertebrata</taxon>
        <taxon>Euteleostomi</taxon>
        <taxon>Archelosauria</taxon>
        <taxon>Testudinata</taxon>
        <taxon>Testudines</taxon>
        <taxon>Cryptodira</taxon>
        <taxon>Durocryptodira</taxon>
        <taxon>Testudinoidea</taxon>
        <taxon>Testudinidae</taxon>
        <taxon>Chelonoidis</taxon>
    </lineage>
</organism>
<reference evidence="1" key="2">
    <citation type="submission" date="2025-09" db="UniProtKB">
        <authorList>
            <consortium name="Ensembl"/>
        </authorList>
    </citation>
    <scope>IDENTIFICATION</scope>
</reference>
<accession>A0A8C0QS05</accession>
<dbReference type="Gene3D" id="3.80.20.20">
    <property type="entry name" value="Receptor L-domain"/>
    <property type="match status" value="1"/>
</dbReference>
<evidence type="ECO:0000313" key="1">
    <source>
        <dbReference type="Ensembl" id="ENSCABP00000030320.1"/>
    </source>
</evidence>
<evidence type="ECO:0008006" key="3">
    <source>
        <dbReference type="Google" id="ProtNLM"/>
    </source>
</evidence>
<name>A0A8C0QS05_CHEAB</name>
<dbReference type="AlphaFoldDB" id="A0A8C0QS05"/>
<sequence>QPLAKRCRVSLRIASIVPAPVQICTGTDMKLLRPSSPENHYATLSRLYQDCQVVQGNLEITYLGPDADMSFLKVSNSVGMGGALTLSSAS</sequence>
<dbReference type="Ensembl" id="ENSCABT00000033234.1">
    <property type="protein sequence ID" value="ENSCABP00000030320.1"/>
    <property type="gene ID" value="ENSCABG00000022200.1"/>
</dbReference>
<protein>
    <recommendedName>
        <fullName evidence="3">ERBB2 kinase</fullName>
    </recommendedName>
</protein>
<proteinExistence type="predicted"/>
<reference evidence="1" key="1">
    <citation type="submission" date="2025-08" db="UniProtKB">
        <authorList>
            <consortium name="Ensembl"/>
        </authorList>
    </citation>
    <scope>IDENTIFICATION</scope>
</reference>
<dbReference type="InterPro" id="IPR036941">
    <property type="entry name" value="Rcpt_L-dom_sf"/>
</dbReference>
<dbReference type="SUPFAM" id="SSF52058">
    <property type="entry name" value="L domain-like"/>
    <property type="match status" value="1"/>
</dbReference>
<evidence type="ECO:0000313" key="2">
    <source>
        <dbReference type="Proteomes" id="UP000694404"/>
    </source>
</evidence>
<dbReference type="Proteomes" id="UP000694404">
    <property type="component" value="Unplaced"/>
</dbReference>
<keyword evidence="2" id="KW-1185">Reference proteome</keyword>
<dbReference type="GeneTree" id="ENSGT00940000158232"/>